<gene>
    <name evidence="7" type="ORF">NEMVEDRAFT_v1g113356</name>
</gene>
<feature type="domain" description="C2HC/C3H-type" evidence="6">
    <location>
        <begin position="3"/>
        <end position="32"/>
    </location>
</feature>
<dbReference type="InterPro" id="IPR026319">
    <property type="entry name" value="ZC2HC1A/B-like"/>
</dbReference>
<accession>A7SCJ2</accession>
<feature type="non-terminal residue" evidence="7">
    <location>
        <position position="103"/>
    </location>
</feature>
<organism evidence="7 8">
    <name type="scientific">Nematostella vectensis</name>
    <name type="common">Starlet sea anemone</name>
    <dbReference type="NCBI Taxonomy" id="45351"/>
    <lineage>
        <taxon>Eukaryota</taxon>
        <taxon>Metazoa</taxon>
        <taxon>Cnidaria</taxon>
        <taxon>Anthozoa</taxon>
        <taxon>Hexacorallia</taxon>
        <taxon>Actiniaria</taxon>
        <taxon>Edwardsiidae</taxon>
        <taxon>Nematostella</taxon>
    </lineage>
</organism>
<evidence type="ECO:0000256" key="3">
    <source>
        <dbReference type="ARBA" id="ARBA00022771"/>
    </source>
</evidence>
<evidence type="ECO:0000256" key="4">
    <source>
        <dbReference type="ARBA" id="ARBA00022833"/>
    </source>
</evidence>
<keyword evidence="2" id="KW-0677">Repeat</keyword>
<keyword evidence="3 5" id="KW-0863">Zinc-finger</keyword>
<dbReference type="PhylomeDB" id="A7SCJ2"/>
<dbReference type="GO" id="GO:0008270">
    <property type="term" value="F:zinc ion binding"/>
    <property type="evidence" value="ECO:0007669"/>
    <property type="project" value="UniProtKB-KW"/>
</dbReference>
<dbReference type="InterPro" id="IPR049899">
    <property type="entry name" value="Znf_C2HC_C3H"/>
</dbReference>
<dbReference type="STRING" id="45351.A7SCJ2"/>
<dbReference type="eggNOG" id="ENOG502QWEF">
    <property type="taxonomic scope" value="Eukaryota"/>
</dbReference>
<evidence type="ECO:0000313" key="7">
    <source>
        <dbReference type="EMBL" id="EDO38612.1"/>
    </source>
</evidence>
<evidence type="ECO:0000313" key="8">
    <source>
        <dbReference type="Proteomes" id="UP000001593"/>
    </source>
</evidence>
<dbReference type="PROSITE" id="PS52027">
    <property type="entry name" value="ZF_C2HC_C3H"/>
    <property type="match status" value="2"/>
</dbReference>
<dbReference type="Pfam" id="PF13913">
    <property type="entry name" value="zf-C2HC_2"/>
    <property type="match status" value="2"/>
</dbReference>
<proteinExistence type="predicted"/>
<evidence type="ECO:0000256" key="5">
    <source>
        <dbReference type="PROSITE-ProRule" id="PRU01371"/>
    </source>
</evidence>
<dbReference type="Proteomes" id="UP000001593">
    <property type="component" value="Unassembled WGS sequence"/>
</dbReference>
<evidence type="ECO:0000256" key="2">
    <source>
        <dbReference type="ARBA" id="ARBA00022737"/>
    </source>
</evidence>
<keyword evidence="1" id="KW-0479">Metal-binding</keyword>
<evidence type="ECO:0000256" key="1">
    <source>
        <dbReference type="ARBA" id="ARBA00022723"/>
    </source>
</evidence>
<name>A7SCJ2_NEMVE</name>
<feature type="non-terminal residue" evidence="7">
    <location>
        <position position="1"/>
    </location>
</feature>
<dbReference type="AlphaFoldDB" id="A7SCJ2"/>
<dbReference type="Gene3D" id="3.30.160.60">
    <property type="entry name" value="Classic Zinc Finger"/>
    <property type="match status" value="2"/>
</dbReference>
<dbReference type="PANTHER" id="PTHR13555:SF68">
    <property type="entry name" value="ZINC FINGER PROTEIN 474"/>
    <property type="match status" value="1"/>
</dbReference>
<dbReference type="OMA" id="EKFHIEN"/>
<evidence type="ECO:0000259" key="6">
    <source>
        <dbReference type="PROSITE" id="PS52027"/>
    </source>
</evidence>
<dbReference type="EMBL" id="DS469623">
    <property type="protein sequence ID" value="EDO38612.1"/>
    <property type="molecule type" value="Genomic_DNA"/>
</dbReference>
<protein>
    <recommendedName>
        <fullName evidence="6">C2HC/C3H-type domain-containing protein</fullName>
    </recommendedName>
</protein>
<feature type="domain" description="C2HC/C3H-type" evidence="6">
    <location>
        <begin position="77"/>
        <end position="103"/>
    </location>
</feature>
<dbReference type="PANTHER" id="PTHR13555">
    <property type="entry name" value="C2H2 ZINC FINGER CGI-62-RELATED"/>
    <property type="match status" value="1"/>
</dbReference>
<keyword evidence="8" id="KW-1185">Reference proteome</keyword>
<reference evidence="7 8" key="1">
    <citation type="journal article" date="2007" name="Science">
        <title>Sea anemone genome reveals ancestral eumetazoan gene repertoire and genomic organization.</title>
        <authorList>
            <person name="Putnam N.H."/>
            <person name="Srivastava M."/>
            <person name="Hellsten U."/>
            <person name="Dirks B."/>
            <person name="Chapman J."/>
            <person name="Salamov A."/>
            <person name="Terry A."/>
            <person name="Shapiro H."/>
            <person name="Lindquist E."/>
            <person name="Kapitonov V.V."/>
            <person name="Jurka J."/>
            <person name="Genikhovich G."/>
            <person name="Grigoriev I.V."/>
            <person name="Lucas S.M."/>
            <person name="Steele R.E."/>
            <person name="Finnerty J.R."/>
            <person name="Technau U."/>
            <person name="Martindale M.Q."/>
            <person name="Rokhsar D.S."/>
        </authorList>
    </citation>
    <scope>NUCLEOTIDE SEQUENCE [LARGE SCALE GENOMIC DNA]</scope>
    <source>
        <strain evidence="8">CH2 X CH6</strain>
    </source>
</reference>
<dbReference type="InParanoid" id="A7SCJ2"/>
<keyword evidence="4" id="KW-0862">Zinc</keyword>
<dbReference type="HOGENOM" id="CLU_156078_0_0_1"/>
<sequence length="103" mass="11823">KPRSVVCYICGREFGTKSIGIHEPQCLKKWEIENRKLPKHLQRPLPIKPQILPSLGSDGGMDLERMNQMALESSNNQLIPCNNCGRTFLPERLKVHMRSCRPK</sequence>